<gene>
    <name evidence="1" type="ORF">LVIROSA_LOCUS17371</name>
</gene>
<organism evidence="1 2">
    <name type="scientific">Lactuca virosa</name>
    <dbReference type="NCBI Taxonomy" id="75947"/>
    <lineage>
        <taxon>Eukaryota</taxon>
        <taxon>Viridiplantae</taxon>
        <taxon>Streptophyta</taxon>
        <taxon>Embryophyta</taxon>
        <taxon>Tracheophyta</taxon>
        <taxon>Spermatophyta</taxon>
        <taxon>Magnoliopsida</taxon>
        <taxon>eudicotyledons</taxon>
        <taxon>Gunneridae</taxon>
        <taxon>Pentapetalae</taxon>
        <taxon>asterids</taxon>
        <taxon>campanulids</taxon>
        <taxon>Asterales</taxon>
        <taxon>Asteraceae</taxon>
        <taxon>Cichorioideae</taxon>
        <taxon>Cichorieae</taxon>
        <taxon>Lactucinae</taxon>
        <taxon>Lactuca</taxon>
    </lineage>
</organism>
<keyword evidence="2" id="KW-1185">Reference proteome</keyword>
<evidence type="ECO:0000313" key="1">
    <source>
        <dbReference type="EMBL" id="CAH1430610.1"/>
    </source>
</evidence>
<dbReference type="EMBL" id="CAKMRJ010003334">
    <property type="protein sequence ID" value="CAH1430610.1"/>
    <property type="molecule type" value="Genomic_DNA"/>
</dbReference>
<dbReference type="AlphaFoldDB" id="A0AAU9MW66"/>
<reference evidence="1 2" key="1">
    <citation type="submission" date="2022-01" db="EMBL/GenBank/DDBJ databases">
        <authorList>
            <person name="Xiong W."/>
            <person name="Schranz E."/>
        </authorList>
    </citation>
    <scope>NUCLEOTIDE SEQUENCE [LARGE SCALE GENOMIC DNA]</scope>
</reference>
<protein>
    <submittedName>
        <fullName evidence="1">Uncharacterized protein</fullName>
    </submittedName>
</protein>
<comment type="caution">
    <text evidence="1">The sequence shown here is derived from an EMBL/GenBank/DDBJ whole genome shotgun (WGS) entry which is preliminary data.</text>
</comment>
<dbReference type="Proteomes" id="UP001157418">
    <property type="component" value="Unassembled WGS sequence"/>
</dbReference>
<proteinExistence type="predicted"/>
<sequence length="271" mass="29773">MVELMKDLRADTNEGGGGYCDLPRWKEGRRSKQWVTTGGGRSGLRMTVAAGGACFGDSHCFCSFLPARSTGEPRWEEGVRVGDVWGCCTRQNKHGGGGFLPWQRGVAEGAAPVAGNGGSWLNPPPPILQLHRNIKDGGQQADFWFRSFFGCAIHHSPHHLPYPISPSVSNRPHFLCTFYSVATTQRDAHKDWLTKDPQSLELGTRGTTNPCLFLTSPSRSSLSLLHLLRVSPLSLRLCINRLIILFGGKKASTKGRPEFIKSQVVAVLFFK</sequence>
<name>A0AAU9MW66_9ASTR</name>
<accession>A0AAU9MW66</accession>
<evidence type="ECO:0000313" key="2">
    <source>
        <dbReference type="Proteomes" id="UP001157418"/>
    </source>
</evidence>